<dbReference type="PRINTS" id="PR00410">
    <property type="entry name" value="PHEHYDRXLASE"/>
</dbReference>
<dbReference type="SUPFAM" id="SSF46458">
    <property type="entry name" value="Globin-like"/>
    <property type="match status" value="1"/>
</dbReference>
<dbReference type="Pfam" id="PF00111">
    <property type="entry name" value="Fer2"/>
    <property type="match status" value="1"/>
</dbReference>
<dbReference type="SUPFAM" id="SSF52343">
    <property type="entry name" value="Ferredoxin reductase-like, C-terminal NADP-linked domain"/>
    <property type="match status" value="1"/>
</dbReference>
<dbReference type="SUPFAM" id="SSF54292">
    <property type="entry name" value="2Fe-2S ferredoxin-like"/>
    <property type="match status" value="1"/>
</dbReference>
<dbReference type="Pfam" id="PF01152">
    <property type="entry name" value="Bac_globin"/>
    <property type="match status" value="1"/>
</dbReference>
<comment type="caution">
    <text evidence="7">The sequence shown here is derived from an EMBL/GenBank/DDBJ whole genome shotgun (WGS) entry which is preliminary data.</text>
</comment>
<evidence type="ECO:0000259" key="6">
    <source>
        <dbReference type="PROSITE" id="PS51384"/>
    </source>
</evidence>
<evidence type="ECO:0000256" key="5">
    <source>
        <dbReference type="ARBA" id="ARBA00023004"/>
    </source>
</evidence>
<dbReference type="Gene3D" id="3.10.20.30">
    <property type="match status" value="1"/>
</dbReference>
<dbReference type="PANTHER" id="PTHR47354">
    <property type="entry name" value="NADH OXIDOREDUCTASE HCR"/>
    <property type="match status" value="1"/>
</dbReference>
<dbReference type="InterPro" id="IPR017938">
    <property type="entry name" value="Riboflavin_synthase-like_b-brl"/>
</dbReference>
<reference evidence="7 8" key="1">
    <citation type="submission" date="2022-10" db="EMBL/GenBank/DDBJ databases">
        <title>Defluviimonas sp. nov., isolated from ocean surface water.</title>
        <authorList>
            <person name="He W."/>
            <person name="Wang L."/>
            <person name="Zhang D.-F."/>
        </authorList>
    </citation>
    <scope>NUCLEOTIDE SEQUENCE [LARGE SCALE GENOMIC DNA]</scope>
    <source>
        <strain evidence="7 8">WL0075</strain>
    </source>
</reference>
<evidence type="ECO:0000256" key="4">
    <source>
        <dbReference type="ARBA" id="ARBA00022723"/>
    </source>
</evidence>
<dbReference type="Gene3D" id="3.40.50.80">
    <property type="entry name" value="Nucleotide-binding domain of ferredoxin-NADP reductase (FNR) module"/>
    <property type="match status" value="1"/>
</dbReference>
<evidence type="ECO:0000256" key="3">
    <source>
        <dbReference type="ARBA" id="ARBA00022617"/>
    </source>
</evidence>
<keyword evidence="5" id="KW-0408">Iron</keyword>
<dbReference type="InterPro" id="IPR039261">
    <property type="entry name" value="FNR_nucleotide-bd"/>
</dbReference>
<evidence type="ECO:0000256" key="2">
    <source>
        <dbReference type="ARBA" id="ARBA00022448"/>
    </source>
</evidence>
<sequence>MDGSEHPGQFIADNWISFDGRRYEVAPGQTGLEAMLAGGANVTFSCRKGTCRSCMMEATSGDPGPEARSRLPQTLQDQNFFLPCMMKNPQAVVARLPDPSKCVVQADIVEKTQLGPNIHKIVLETHSVLDWLPGQFVTVRRDGTRARSYSIASCPDDYYLELHVRHYPDGAVSDWLINGLDVGATIELVGPTGDCYYRGQADRPLLLIASGSGVGMLAALVRGALRAGHQAPIHLVHGARRPEDLYLCADLDRMAAEHGNFSVDYVVTGGDPVATITRAIPVEAELEGNIIYLCGAPDMVEAGRIAALRQGAALEDLFSDPFESHTPYRPRDAGKIDAIQPDAELWSALGNGDKLTEILQDFYTQVFEDPRLEPFFRKVTKARLIEKQYAFLADLFTGQRLYFGERPFNSHHWMIISDELFDYRERMFFAVVERHGIAPRLMRRWAALHETFRREIVKSAMRGQWIEGREVTKPLYTDEVMTVATLCDGCQEEVQAGETVRHYLRTGEIFCTRCTVKAGAGTA</sequence>
<proteinExistence type="predicted"/>
<dbReference type="InterPro" id="IPR012292">
    <property type="entry name" value="Globin/Proto"/>
</dbReference>
<dbReference type="Gene3D" id="2.40.30.10">
    <property type="entry name" value="Translation factors"/>
    <property type="match status" value="1"/>
</dbReference>
<evidence type="ECO:0000313" key="8">
    <source>
        <dbReference type="Proteomes" id="UP001652503"/>
    </source>
</evidence>
<dbReference type="InterPro" id="IPR001486">
    <property type="entry name" value="Hemoglobin_trunc"/>
</dbReference>
<organism evidence="7 8">
    <name type="scientific">Albidovulum sediminicola</name>
    <dbReference type="NCBI Taxonomy" id="2984331"/>
    <lineage>
        <taxon>Bacteria</taxon>
        <taxon>Pseudomonadati</taxon>
        <taxon>Pseudomonadota</taxon>
        <taxon>Alphaproteobacteria</taxon>
        <taxon>Rhodobacterales</taxon>
        <taxon>Paracoccaceae</taxon>
        <taxon>Albidovulum</taxon>
    </lineage>
</organism>
<name>A0ABT2Z112_9RHOB</name>
<dbReference type="Gene3D" id="1.10.490.10">
    <property type="entry name" value="Globins"/>
    <property type="match status" value="1"/>
</dbReference>
<dbReference type="PROSITE" id="PS51384">
    <property type="entry name" value="FAD_FR"/>
    <property type="match status" value="1"/>
</dbReference>
<dbReference type="InterPro" id="IPR012675">
    <property type="entry name" value="Beta-grasp_dom_sf"/>
</dbReference>
<evidence type="ECO:0000313" key="7">
    <source>
        <dbReference type="EMBL" id="MCV2864833.1"/>
    </source>
</evidence>
<dbReference type="Pfam" id="PF00970">
    <property type="entry name" value="FAD_binding_6"/>
    <property type="match status" value="1"/>
</dbReference>
<dbReference type="InterPro" id="IPR036010">
    <property type="entry name" value="2Fe-2S_ferredoxin-like_sf"/>
</dbReference>
<keyword evidence="2" id="KW-0813">Transport</keyword>
<keyword evidence="3" id="KW-0349">Heme</keyword>
<dbReference type="Pfam" id="PF00175">
    <property type="entry name" value="NAD_binding_1"/>
    <property type="match status" value="1"/>
</dbReference>
<dbReference type="InterPro" id="IPR008333">
    <property type="entry name" value="Cbr1-like_FAD-bd_dom"/>
</dbReference>
<dbReference type="PANTHER" id="PTHR47354:SF5">
    <property type="entry name" value="PROTEIN RFBI"/>
    <property type="match status" value="1"/>
</dbReference>
<keyword evidence="4" id="KW-0479">Metal-binding</keyword>
<comment type="cofactor">
    <cofactor evidence="1">
        <name>heme b</name>
        <dbReference type="ChEBI" id="CHEBI:60344"/>
    </cofactor>
</comment>
<dbReference type="InterPro" id="IPR001041">
    <property type="entry name" value="2Fe-2S_ferredoxin-type"/>
</dbReference>
<dbReference type="InterPro" id="IPR017927">
    <property type="entry name" value="FAD-bd_FR_type"/>
</dbReference>
<protein>
    <submittedName>
        <fullName evidence="7">FAD-binding oxidoreductase</fullName>
    </submittedName>
</protein>
<dbReference type="Proteomes" id="UP001652503">
    <property type="component" value="Unassembled WGS sequence"/>
</dbReference>
<dbReference type="InterPro" id="IPR009050">
    <property type="entry name" value="Globin-like_sf"/>
</dbReference>
<dbReference type="EMBL" id="JAOWLA010000007">
    <property type="protein sequence ID" value="MCV2864833.1"/>
    <property type="molecule type" value="Genomic_DNA"/>
</dbReference>
<dbReference type="InterPro" id="IPR001433">
    <property type="entry name" value="OxRdtase_FAD/NAD-bd"/>
</dbReference>
<accession>A0ABT2Z112</accession>
<keyword evidence="8" id="KW-1185">Reference proteome</keyword>
<gene>
    <name evidence="7" type="ORF">OE647_08805</name>
</gene>
<dbReference type="SUPFAM" id="SSF63380">
    <property type="entry name" value="Riboflavin synthase domain-like"/>
    <property type="match status" value="1"/>
</dbReference>
<feature type="domain" description="FAD-binding FR-type" evidence="6">
    <location>
        <begin position="101"/>
        <end position="198"/>
    </location>
</feature>
<evidence type="ECO:0000256" key="1">
    <source>
        <dbReference type="ARBA" id="ARBA00001970"/>
    </source>
</evidence>
<dbReference type="RefSeq" id="WP_263721355.1">
    <property type="nucleotide sequence ID" value="NZ_JAOWLA010000007.1"/>
</dbReference>
<dbReference type="CDD" id="cd00207">
    <property type="entry name" value="fer2"/>
    <property type="match status" value="1"/>
</dbReference>
<dbReference type="InterPro" id="IPR050415">
    <property type="entry name" value="MRET"/>
</dbReference>
<dbReference type="CDD" id="cd00454">
    <property type="entry name" value="TrHb1_N"/>
    <property type="match status" value="1"/>
</dbReference>